<dbReference type="GO" id="GO:0015630">
    <property type="term" value="C:microtubule cytoskeleton"/>
    <property type="evidence" value="ECO:0007669"/>
    <property type="project" value="InterPro"/>
</dbReference>
<gene>
    <name evidence="8" type="primary">Map7d1</name>
    <name evidence="8" type="ORF">COLPIC_R13017</name>
</gene>
<evidence type="ECO:0000313" key="8">
    <source>
        <dbReference type="EMBL" id="NWQ81879.1"/>
    </source>
</evidence>
<evidence type="ECO:0000256" key="1">
    <source>
        <dbReference type="ARBA" id="ARBA00004245"/>
    </source>
</evidence>
<evidence type="ECO:0000256" key="4">
    <source>
        <dbReference type="ARBA" id="ARBA00023054"/>
    </source>
</evidence>
<name>A0A7K4SA70_COLPI</name>
<feature type="compositionally biased region" description="Pro residues" evidence="7">
    <location>
        <begin position="466"/>
        <end position="475"/>
    </location>
</feature>
<accession>A0A7K4SA70</accession>
<dbReference type="PANTHER" id="PTHR15073:SF2">
    <property type="entry name" value="MAP7 DOMAIN-CONTAINING PROTEIN 1"/>
    <property type="match status" value="1"/>
</dbReference>
<feature type="non-terminal residue" evidence="8">
    <location>
        <position position="763"/>
    </location>
</feature>
<keyword evidence="9" id="KW-1185">Reference proteome</keyword>
<keyword evidence="3" id="KW-0963">Cytoplasm</keyword>
<feature type="compositionally biased region" description="Low complexity" evidence="7">
    <location>
        <begin position="327"/>
        <end position="338"/>
    </location>
</feature>
<comment type="subcellular location">
    <subcellularLocation>
        <location evidence="1">Cytoplasm</location>
        <location evidence="1">Cytoskeleton</location>
    </subcellularLocation>
</comment>
<feature type="compositionally biased region" description="Low complexity" evidence="7">
    <location>
        <begin position="476"/>
        <end position="487"/>
    </location>
</feature>
<dbReference type="EMBL" id="VYZG01001953">
    <property type="protein sequence ID" value="NWQ81879.1"/>
    <property type="molecule type" value="Genomic_DNA"/>
</dbReference>
<feature type="compositionally biased region" description="Basic and acidic residues" evidence="7">
    <location>
        <begin position="1"/>
        <end position="11"/>
    </location>
</feature>
<feature type="region of interest" description="Disordered" evidence="7">
    <location>
        <begin position="325"/>
        <end position="623"/>
    </location>
</feature>
<evidence type="ECO:0000256" key="7">
    <source>
        <dbReference type="SAM" id="MobiDB-lite"/>
    </source>
</evidence>
<evidence type="ECO:0000313" key="9">
    <source>
        <dbReference type="Proteomes" id="UP000530263"/>
    </source>
</evidence>
<dbReference type="AlphaFoldDB" id="A0A7K4SA70"/>
<protein>
    <submittedName>
        <fullName evidence="8">MA7D1 protein</fullName>
    </submittedName>
</protein>
<proteinExistence type="inferred from homology"/>
<feature type="compositionally biased region" description="Basic and acidic residues" evidence="7">
    <location>
        <begin position="442"/>
        <end position="465"/>
    </location>
</feature>
<sequence length="763" mass="84774">PAMEHPKEEASPHAANQPVPVPVAPCPAETLPHGSDPPAPAAGKGVPSDAKSPLGSAAGPSKDVPPRSDRSSAAAASPAPAASPRPKQGGCPQGPRVLRGYWCQRWDGGLGAALMGSPPTDAQKAQARHKQAKERREERAKYLAAKRVLWLEKEEKARLLREKQLEERRKRLEEQRLKAEKRRAVLEERQRQKLEKNKERYEAAIQRSAKKTWAEIRQQRCRCSVSAVNLPKHVDSIINKRLSKSSATLWNSPSRSKSPLDWEPWLPAPGQLWQVQLQPQSRAVCDQTLLRAAHGAGAATATPVPTSTRDWVALSAMGTMLRRVLQGRPGPGRAARGCWPRRRAASRAGAAQKKKEKKEKERENAKERSALSRERSLKKRQSLPAAQSRLLPAADSSPGPKNRPSSPATPKVRPASPSPAPASPHKPPLPRSTHSSPKVRARAREERGEQDSKVKARERKEEERGPAPPAPPESPKVPTEPTAATPAAPSPVPATPPGRAPAGTTDREEAARLLAEKRRQAREQREREERERREQEEQERRMQEERAQRAAEEQSRRDALARQREEERRLQEEREAQEKARAEREETERLQRQKEEAEARAREEAERQRLEREKHFQREEQERLERKKRLEEIMKRTRKSDVADAKVDRDTKCRDARGDEGLGRRGAAAEVSAVGSRGAWGVPGRWLIPALPPHSSPTKEVASLVNGVQPGKHENGFSGTGGPPELLELSHHGTSPGSIIPFGDKEPFLKQAVVKPPQVTGER</sequence>
<dbReference type="InterPro" id="IPR008604">
    <property type="entry name" value="MAP7_fam"/>
</dbReference>
<keyword evidence="5" id="KW-0206">Cytoskeleton</keyword>
<organism evidence="8 9">
    <name type="scientific">Columbina picui</name>
    <name type="common">Picui ground-dove</name>
    <dbReference type="NCBI Taxonomy" id="115618"/>
    <lineage>
        <taxon>Eukaryota</taxon>
        <taxon>Metazoa</taxon>
        <taxon>Chordata</taxon>
        <taxon>Craniata</taxon>
        <taxon>Vertebrata</taxon>
        <taxon>Euteleostomi</taxon>
        <taxon>Archelosauria</taxon>
        <taxon>Archosauria</taxon>
        <taxon>Dinosauria</taxon>
        <taxon>Saurischia</taxon>
        <taxon>Theropoda</taxon>
        <taxon>Coelurosauria</taxon>
        <taxon>Aves</taxon>
        <taxon>Neognathae</taxon>
        <taxon>Neoaves</taxon>
        <taxon>Columbimorphae</taxon>
        <taxon>Columbiformes</taxon>
        <taxon>Columbidae</taxon>
        <taxon>Columbina</taxon>
    </lineage>
</organism>
<dbReference type="Pfam" id="PF05672">
    <property type="entry name" value="MAP7"/>
    <property type="match status" value="1"/>
</dbReference>
<dbReference type="OrthoDB" id="10066352at2759"/>
<feature type="non-terminal residue" evidence="8">
    <location>
        <position position="1"/>
    </location>
</feature>
<feature type="compositionally biased region" description="Low complexity" evidence="7">
    <location>
        <begin position="71"/>
        <end position="86"/>
    </location>
</feature>
<evidence type="ECO:0000256" key="2">
    <source>
        <dbReference type="ARBA" id="ARBA00007525"/>
    </source>
</evidence>
<feature type="compositionally biased region" description="Basic and acidic residues" evidence="7">
    <location>
        <begin position="636"/>
        <end position="663"/>
    </location>
</feature>
<dbReference type="InterPro" id="IPR051483">
    <property type="entry name" value="MAP7_domain-containing"/>
</dbReference>
<feature type="region of interest" description="Disordered" evidence="7">
    <location>
        <begin position="113"/>
        <end position="138"/>
    </location>
</feature>
<evidence type="ECO:0000256" key="6">
    <source>
        <dbReference type="SAM" id="Coils"/>
    </source>
</evidence>
<feature type="region of interest" description="Disordered" evidence="7">
    <location>
        <begin position="1"/>
        <end position="98"/>
    </location>
</feature>
<evidence type="ECO:0000256" key="3">
    <source>
        <dbReference type="ARBA" id="ARBA00022490"/>
    </source>
</evidence>
<keyword evidence="4 6" id="KW-0175">Coiled coil</keyword>
<feature type="compositionally biased region" description="Basic and acidic residues" evidence="7">
    <location>
        <begin position="358"/>
        <end position="375"/>
    </location>
</feature>
<comment type="caution">
    <text evidence="8">The sequence shown here is derived from an EMBL/GenBank/DDBJ whole genome shotgun (WGS) entry which is preliminary data.</text>
</comment>
<feature type="compositionally biased region" description="Pro residues" evidence="7">
    <location>
        <begin position="416"/>
        <end position="430"/>
    </location>
</feature>
<evidence type="ECO:0000256" key="5">
    <source>
        <dbReference type="ARBA" id="ARBA00023212"/>
    </source>
</evidence>
<feature type="coiled-coil region" evidence="6">
    <location>
        <begin position="156"/>
        <end position="211"/>
    </location>
</feature>
<comment type="similarity">
    <text evidence="2">Belongs to the MAP7 family.</text>
</comment>
<dbReference type="PANTHER" id="PTHR15073">
    <property type="entry name" value="MICROTUBULE-ASSOCIATED PROTEIN"/>
    <property type="match status" value="1"/>
</dbReference>
<reference evidence="8 9" key="1">
    <citation type="submission" date="2019-09" db="EMBL/GenBank/DDBJ databases">
        <title>Bird 10,000 Genomes (B10K) Project - Family phase.</title>
        <authorList>
            <person name="Zhang G."/>
        </authorList>
    </citation>
    <scope>NUCLEOTIDE SEQUENCE [LARGE SCALE GENOMIC DNA]</scope>
    <source>
        <strain evidence="8">B10K-DU-021-26</strain>
        <tissue evidence="8">Mixed tissue sample</tissue>
    </source>
</reference>
<feature type="compositionally biased region" description="Pro residues" evidence="7">
    <location>
        <begin position="488"/>
        <end position="499"/>
    </location>
</feature>
<feature type="compositionally biased region" description="Basic and acidic residues" evidence="7">
    <location>
        <begin position="505"/>
        <end position="623"/>
    </location>
</feature>
<feature type="region of interest" description="Disordered" evidence="7">
    <location>
        <begin position="636"/>
        <end position="673"/>
    </location>
</feature>
<feature type="region of interest" description="Disordered" evidence="7">
    <location>
        <begin position="708"/>
        <end position="763"/>
    </location>
</feature>
<dbReference type="GO" id="GO:0000226">
    <property type="term" value="P:microtubule cytoskeleton organization"/>
    <property type="evidence" value="ECO:0007669"/>
    <property type="project" value="InterPro"/>
</dbReference>
<dbReference type="Proteomes" id="UP000530263">
    <property type="component" value="Unassembled WGS sequence"/>
</dbReference>